<keyword evidence="11" id="KW-1185">Reference proteome</keyword>
<comment type="catalytic activity">
    <reaction evidence="7">
        <text>a 2'-deoxyadenosine in DNA + S-adenosyl-L-methionine = an N(6)-methyl-2'-deoxyadenosine in DNA + S-adenosyl-L-homocysteine + H(+)</text>
        <dbReference type="Rhea" id="RHEA:15197"/>
        <dbReference type="Rhea" id="RHEA-COMP:12418"/>
        <dbReference type="Rhea" id="RHEA-COMP:12419"/>
        <dbReference type="ChEBI" id="CHEBI:15378"/>
        <dbReference type="ChEBI" id="CHEBI:57856"/>
        <dbReference type="ChEBI" id="CHEBI:59789"/>
        <dbReference type="ChEBI" id="CHEBI:90615"/>
        <dbReference type="ChEBI" id="CHEBI:90616"/>
        <dbReference type="EC" id="2.1.1.72"/>
    </reaction>
</comment>
<evidence type="ECO:0000313" key="10">
    <source>
        <dbReference type="EMBL" id="SDW20729.1"/>
    </source>
</evidence>
<dbReference type="AlphaFoldDB" id="A0A1H2RQ21"/>
<feature type="domain" description="TaqI-like C-terminal specificity" evidence="9">
    <location>
        <begin position="834"/>
        <end position="994"/>
    </location>
</feature>
<dbReference type="PROSITE" id="PS00092">
    <property type="entry name" value="N6_MTASE"/>
    <property type="match status" value="1"/>
</dbReference>
<dbReference type="Pfam" id="PF12950">
    <property type="entry name" value="TaqI_C"/>
    <property type="match status" value="1"/>
</dbReference>
<dbReference type="InterPro" id="IPR025931">
    <property type="entry name" value="TaqI_C"/>
</dbReference>
<evidence type="ECO:0000259" key="9">
    <source>
        <dbReference type="Pfam" id="PF12950"/>
    </source>
</evidence>
<dbReference type="RefSeq" id="WP_093028066.1">
    <property type="nucleotide sequence ID" value="NZ_FNNZ01000002.1"/>
</dbReference>
<accession>A0A1H2RQ21</accession>
<dbReference type="PANTHER" id="PTHR33841:SF1">
    <property type="entry name" value="DNA METHYLTRANSFERASE A"/>
    <property type="match status" value="1"/>
</dbReference>
<reference evidence="11" key="1">
    <citation type="submission" date="2016-10" db="EMBL/GenBank/DDBJ databases">
        <authorList>
            <person name="Varghese N."/>
            <person name="Submissions S."/>
        </authorList>
    </citation>
    <scope>NUCLEOTIDE SEQUENCE [LARGE SCALE GENOMIC DNA]</scope>
    <source>
        <strain evidence="11">DSM 217</strain>
    </source>
</reference>
<dbReference type="OrthoDB" id="9782445at2"/>
<evidence type="ECO:0000256" key="1">
    <source>
        <dbReference type="ARBA" id="ARBA00011900"/>
    </source>
</evidence>
<dbReference type="EC" id="2.1.1.72" evidence="1"/>
<dbReference type="PANTHER" id="PTHR33841">
    <property type="entry name" value="DNA METHYLTRANSFERASE YEEA-RELATED"/>
    <property type="match status" value="1"/>
</dbReference>
<dbReference type="Gene3D" id="3.40.50.150">
    <property type="entry name" value="Vaccinia Virus protein VP39"/>
    <property type="match status" value="1"/>
</dbReference>
<dbReference type="GO" id="GO:0009007">
    <property type="term" value="F:site-specific DNA-methyltransferase (adenine-specific) activity"/>
    <property type="evidence" value="ECO:0007669"/>
    <property type="project" value="UniProtKB-EC"/>
</dbReference>
<evidence type="ECO:0000256" key="6">
    <source>
        <dbReference type="ARBA" id="ARBA00023125"/>
    </source>
</evidence>
<evidence type="ECO:0000256" key="3">
    <source>
        <dbReference type="ARBA" id="ARBA00022679"/>
    </source>
</evidence>
<proteinExistence type="predicted"/>
<dbReference type="InterPro" id="IPR050953">
    <property type="entry name" value="N4_N6_ade-DNA_methylase"/>
</dbReference>
<name>A0A1H2RQ21_THIRO</name>
<dbReference type="InterPro" id="IPR002052">
    <property type="entry name" value="DNA_methylase_N6_adenine_CS"/>
</dbReference>
<sequence length="1131" mass="126980">MPDFLKPLFNRRMLADALREQPPSPDDAQRTIALSWAAGAANGSLLGKKEKPLQGQFLSEVMDRLLDFRQLVGSEGMHHMEPETSSGTVKGYRPPDARLGWFGSDVDLTRAVLELKAPGADLDAKQGAGYGKLTPVEQAFGYAAKVDGCRWVIVSNFIELRLYRTDRGQGNCQRFWLADLADPERLDVFLFLLGRATLLGADPAVPSPVERLASHTHVAEERITKAFYVFYRDLRLDLFYRLRADNPAPASLSAESHAVRLLEQAQKLLDRCLFICFCEDIGLLPAKVLNSALTVKTEGFVKVSRWQQLCGLFDAMDKGLPAMQINAYNGGLFAKDAALDALVVADAALDGIRALSDYDFETDLNVNILGHIFEQSITDLESIRAEIRGEADDRQRSRRKRDGIFYTPDLITRFMVARTIGGWLAERHAQIEARHRTGKPGPLANETRLKIWVDHLEILRRIKVLDPACGSGAFLVAAFEYLIGEYERVNRTIAELSGAPGQLGLFDLDRQILQDNLFGVDLNPESVEITKLSLWLKTARRDKPLNNLDANIRCGNSLVEPPDAPVDPLADQALVDAFAALPADRRAFDWRAAFPAVFAQGGFDVVIGNPPYVRQEALGPLKPYLARRYASYHGVADLYVYFYERGLELLAPRGTLSYIVTNKWLRAGYGEPLRRLFSERAVLEEILDFGHAPIFEDADTFPCIIVVRPGSAAADDDGSGTGPQAAADPAEPLMVSVCPVPRDRSTELSLEHYVHEHAYPVPWSRYDAGPWSLESPEVETLMGRLRERGVPLAEFVGCKPYRGVLTGLNEAFLIDEATRVDLIRADPACAEIIKPYLRGQDIGRWVPDWQGLWMIFTRRGIDIDSYPSIRAHLQGFRERLEPRPADWDAKVNGDWPGRKPGRYAWYEIQDSVDYWSLFEQPKILYQEIQFHPQYALSAKPLFGNNKVFLLPTADLYLLAVLNSPLLWWHNWRYLPHMKDEALNPAGFRMESLPIAEPTPEIRAETEEKVATLLARTTEARNQTLELLTWLRHEFAVEKPGQQLEDFARLTGDAFAAEVRKRRPKGAPRLTPAAIGELTDTHASYAGPMQQRAAEIRALEHRLSDLVNQAYRLSDDDIALIRRTAPPRMPGY</sequence>
<evidence type="ECO:0000259" key="8">
    <source>
        <dbReference type="Pfam" id="PF07669"/>
    </source>
</evidence>
<keyword evidence="5" id="KW-0680">Restriction system</keyword>
<dbReference type="SUPFAM" id="SSF53335">
    <property type="entry name" value="S-adenosyl-L-methionine-dependent methyltransferases"/>
    <property type="match status" value="1"/>
</dbReference>
<keyword evidence="3" id="KW-0808">Transferase</keyword>
<evidence type="ECO:0000313" key="11">
    <source>
        <dbReference type="Proteomes" id="UP000198816"/>
    </source>
</evidence>
<evidence type="ECO:0000256" key="7">
    <source>
        <dbReference type="ARBA" id="ARBA00047942"/>
    </source>
</evidence>
<evidence type="ECO:0000256" key="4">
    <source>
        <dbReference type="ARBA" id="ARBA00022691"/>
    </source>
</evidence>
<keyword evidence="2" id="KW-0489">Methyltransferase</keyword>
<keyword evidence="6" id="KW-0238">DNA-binding</keyword>
<dbReference type="GO" id="GO:0009307">
    <property type="term" value="P:DNA restriction-modification system"/>
    <property type="evidence" value="ECO:0007669"/>
    <property type="project" value="UniProtKB-KW"/>
</dbReference>
<organism evidence="10 11">
    <name type="scientific">Thiocapsa roseopersicina</name>
    <dbReference type="NCBI Taxonomy" id="1058"/>
    <lineage>
        <taxon>Bacteria</taxon>
        <taxon>Pseudomonadati</taxon>
        <taxon>Pseudomonadota</taxon>
        <taxon>Gammaproteobacteria</taxon>
        <taxon>Chromatiales</taxon>
        <taxon>Chromatiaceae</taxon>
        <taxon>Thiocapsa</taxon>
    </lineage>
</organism>
<dbReference type="Proteomes" id="UP000198816">
    <property type="component" value="Unassembled WGS sequence"/>
</dbReference>
<keyword evidence="4" id="KW-0949">S-adenosyl-L-methionine</keyword>
<dbReference type="Pfam" id="PF07669">
    <property type="entry name" value="Eco57I"/>
    <property type="match status" value="1"/>
</dbReference>
<protein>
    <recommendedName>
        <fullName evidence="1">site-specific DNA-methyltransferase (adenine-specific)</fullName>
        <ecNumber evidence="1">2.1.1.72</ecNumber>
    </recommendedName>
</protein>
<dbReference type="GO" id="GO:0003677">
    <property type="term" value="F:DNA binding"/>
    <property type="evidence" value="ECO:0007669"/>
    <property type="project" value="UniProtKB-KW"/>
</dbReference>
<dbReference type="InterPro" id="IPR011639">
    <property type="entry name" value="MethylTrfase_TaqI-like_dom"/>
</dbReference>
<dbReference type="GO" id="GO:0032259">
    <property type="term" value="P:methylation"/>
    <property type="evidence" value="ECO:0007669"/>
    <property type="project" value="UniProtKB-KW"/>
</dbReference>
<dbReference type="PRINTS" id="PR00507">
    <property type="entry name" value="N12N6MTFRASE"/>
</dbReference>
<evidence type="ECO:0000256" key="2">
    <source>
        <dbReference type="ARBA" id="ARBA00022603"/>
    </source>
</evidence>
<dbReference type="InterPro" id="IPR029063">
    <property type="entry name" value="SAM-dependent_MTases_sf"/>
</dbReference>
<evidence type="ECO:0000256" key="5">
    <source>
        <dbReference type="ARBA" id="ARBA00022747"/>
    </source>
</evidence>
<dbReference type="EMBL" id="FNNZ01000002">
    <property type="protein sequence ID" value="SDW20729.1"/>
    <property type="molecule type" value="Genomic_DNA"/>
</dbReference>
<feature type="domain" description="Type II methyltransferase M.TaqI-like" evidence="8">
    <location>
        <begin position="516"/>
        <end position="695"/>
    </location>
</feature>
<dbReference type="STRING" id="1058.SAMN05421783_10298"/>
<gene>
    <name evidence="10" type="ORF">SAMN05421783_10298</name>
</gene>